<dbReference type="PROSITE" id="PS51500">
    <property type="entry name" value="SIN"/>
    <property type="match status" value="1"/>
</dbReference>
<dbReference type="Proteomes" id="UP001597318">
    <property type="component" value="Unassembled WGS sequence"/>
</dbReference>
<comment type="caution">
    <text evidence="2">The sequence shown here is derived from an EMBL/GenBank/DDBJ whole genome shotgun (WGS) entry which is preliminary data.</text>
</comment>
<accession>A0ABW5BQV4</accession>
<dbReference type="InterPro" id="IPR010981">
    <property type="entry name" value="SinR/SinI_dimer_dom"/>
</dbReference>
<dbReference type="EMBL" id="JBHUIK010000001">
    <property type="protein sequence ID" value="MFD2212477.1"/>
    <property type="molecule type" value="Genomic_DNA"/>
</dbReference>
<feature type="domain" description="Sin" evidence="1">
    <location>
        <begin position="3"/>
        <end position="41"/>
    </location>
</feature>
<organism evidence="2 3">
    <name type="scientific">Metabacillus endolithicus</name>
    <dbReference type="NCBI Taxonomy" id="1535204"/>
    <lineage>
        <taxon>Bacteria</taxon>
        <taxon>Bacillati</taxon>
        <taxon>Bacillota</taxon>
        <taxon>Bacilli</taxon>
        <taxon>Bacillales</taxon>
        <taxon>Bacillaceae</taxon>
        <taxon>Metabacillus</taxon>
    </lineage>
</organism>
<name>A0ABW5BQV4_9BACI</name>
<keyword evidence="3" id="KW-1185">Reference proteome</keyword>
<reference evidence="3" key="1">
    <citation type="journal article" date="2019" name="Int. J. Syst. Evol. Microbiol.">
        <title>The Global Catalogue of Microorganisms (GCM) 10K type strain sequencing project: providing services to taxonomists for standard genome sequencing and annotation.</title>
        <authorList>
            <consortium name="The Broad Institute Genomics Platform"/>
            <consortium name="The Broad Institute Genome Sequencing Center for Infectious Disease"/>
            <person name="Wu L."/>
            <person name="Ma J."/>
        </authorList>
    </citation>
    <scope>NUCLEOTIDE SEQUENCE [LARGE SCALE GENOMIC DNA]</scope>
    <source>
        <strain evidence="3">CGMCC 1.15474</strain>
    </source>
</reference>
<dbReference type="RefSeq" id="WP_247342365.1">
    <property type="nucleotide sequence ID" value="NZ_CP095550.1"/>
</dbReference>
<protein>
    <submittedName>
        <fullName evidence="2">Anti-repressor SinI family protein</fullName>
    </submittedName>
</protein>
<sequence>MKVYEETKKEELDQEWVELISKAREMGLSTEEIRDFLKLKQ</sequence>
<gene>
    <name evidence="2" type="ORF">ACFSKK_01990</name>
</gene>
<dbReference type="Pfam" id="PF08671">
    <property type="entry name" value="SinI"/>
    <property type="match status" value="1"/>
</dbReference>
<dbReference type="InterPro" id="IPR036281">
    <property type="entry name" value="SinR/SinI_dimer_dom_sf"/>
</dbReference>
<dbReference type="SUPFAM" id="SSF47406">
    <property type="entry name" value="SinR repressor dimerisation domain-like"/>
    <property type="match status" value="1"/>
</dbReference>
<proteinExistence type="predicted"/>
<evidence type="ECO:0000313" key="3">
    <source>
        <dbReference type="Proteomes" id="UP001597318"/>
    </source>
</evidence>
<evidence type="ECO:0000259" key="1">
    <source>
        <dbReference type="PROSITE" id="PS51500"/>
    </source>
</evidence>
<evidence type="ECO:0000313" key="2">
    <source>
        <dbReference type="EMBL" id="MFD2212477.1"/>
    </source>
</evidence>